<comment type="caution">
    <text evidence="11">The sequence shown here is derived from an EMBL/GenBank/DDBJ whole genome shotgun (WGS) entry which is preliminary data.</text>
</comment>
<proteinExistence type="predicted"/>
<evidence type="ECO:0000313" key="11">
    <source>
        <dbReference type="EMBL" id="HHF53147.1"/>
    </source>
</evidence>
<dbReference type="PANTHER" id="PTHR10210">
    <property type="entry name" value="RIBOSE-PHOSPHATE DIPHOSPHOKINASE FAMILY MEMBER"/>
    <property type="match status" value="1"/>
</dbReference>
<evidence type="ECO:0000256" key="8">
    <source>
        <dbReference type="ARBA" id="ARBA00022842"/>
    </source>
</evidence>
<dbReference type="EC" id="2.7.6.1" evidence="1"/>
<sequence length="118" mass="13260">MKPPKDIKLLSGTSSRPLMLEIAQHLKVESTEHLVSRFKDGEIRVQILENIRGHDVFIVQSTHPPADNLLELLLLIDAAKRASAKRVTAVIPYFGYGRQDRKDQPRVPISAKLVSNLI</sequence>
<dbReference type="EMBL" id="DRTX01000113">
    <property type="protein sequence ID" value="HHF53147.1"/>
    <property type="molecule type" value="Genomic_DNA"/>
</dbReference>
<dbReference type="GO" id="GO:0002189">
    <property type="term" value="C:ribose phosphate diphosphokinase complex"/>
    <property type="evidence" value="ECO:0007669"/>
    <property type="project" value="TreeGrafter"/>
</dbReference>
<dbReference type="GO" id="GO:0004749">
    <property type="term" value="F:ribose phosphate diphosphokinase activity"/>
    <property type="evidence" value="ECO:0007669"/>
    <property type="project" value="UniProtKB-EC"/>
</dbReference>
<dbReference type="NCBIfam" id="TIGR01251">
    <property type="entry name" value="ribP_PPkin"/>
    <property type="match status" value="1"/>
</dbReference>
<dbReference type="SMART" id="SM01400">
    <property type="entry name" value="Pribosyltran_N"/>
    <property type="match status" value="1"/>
</dbReference>
<accession>A0A7V5HMT8</accession>
<dbReference type="GO" id="GO:0006164">
    <property type="term" value="P:purine nucleotide biosynthetic process"/>
    <property type="evidence" value="ECO:0007669"/>
    <property type="project" value="TreeGrafter"/>
</dbReference>
<dbReference type="Gene3D" id="3.40.50.2020">
    <property type="match status" value="1"/>
</dbReference>
<dbReference type="PANTHER" id="PTHR10210:SF41">
    <property type="entry name" value="RIBOSE-PHOSPHATE PYROPHOSPHOKINASE 1, CHLOROPLASTIC"/>
    <property type="match status" value="1"/>
</dbReference>
<keyword evidence="7" id="KW-0067">ATP-binding</keyword>
<keyword evidence="3" id="KW-0479">Metal-binding</keyword>
<reference evidence="11" key="1">
    <citation type="journal article" date="2020" name="mSystems">
        <title>Genome- and Community-Level Interaction Insights into Carbon Utilization and Element Cycling Functions of Hydrothermarchaeota in Hydrothermal Sediment.</title>
        <authorList>
            <person name="Zhou Z."/>
            <person name="Liu Y."/>
            <person name="Xu W."/>
            <person name="Pan J."/>
            <person name="Luo Z.H."/>
            <person name="Li M."/>
        </authorList>
    </citation>
    <scope>NUCLEOTIDE SEQUENCE [LARGE SCALE GENOMIC DNA]</scope>
    <source>
        <strain evidence="11">HyVt-96</strain>
    </source>
</reference>
<dbReference type="InterPro" id="IPR005946">
    <property type="entry name" value="Rib-P_diPkinase"/>
</dbReference>
<dbReference type="GO" id="GO:0005524">
    <property type="term" value="F:ATP binding"/>
    <property type="evidence" value="ECO:0007669"/>
    <property type="project" value="UniProtKB-KW"/>
</dbReference>
<dbReference type="InterPro" id="IPR029099">
    <property type="entry name" value="Pribosyltran_N"/>
</dbReference>
<evidence type="ECO:0000256" key="5">
    <source>
        <dbReference type="ARBA" id="ARBA00022741"/>
    </source>
</evidence>
<dbReference type="InterPro" id="IPR029057">
    <property type="entry name" value="PRTase-like"/>
</dbReference>
<evidence type="ECO:0000256" key="1">
    <source>
        <dbReference type="ARBA" id="ARBA00013247"/>
    </source>
</evidence>
<evidence type="ECO:0000256" key="7">
    <source>
        <dbReference type="ARBA" id="ARBA00022840"/>
    </source>
</evidence>
<keyword evidence="4" id="KW-0545">Nucleotide biosynthesis</keyword>
<evidence type="ECO:0000259" key="10">
    <source>
        <dbReference type="Pfam" id="PF13793"/>
    </source>
</evidence>
<evidence type="ECO:0000256" key="4">
    <source>
        <dbReference type="ARBA" id="ARBA00022727"/>
    </source>
</evidence>
<dbReference type="SUPFAM" id="SSF53271">
    <property type="entry name" value="PRTase-like"/>
    <property type="match status" value="1"/>
</dbReference>
<evidence type="ECO:0000256" key="6">
    <source>
        <dbReference type="ARBA" id="ARBA00022777"/>
    </source>
</evidence>
<protein>
    <recommendedName>
        <fullName evidence="1">ribose-phosphate diphosphokinase</fullName>
        <ecNumber evidence="1">2.7.6.1</ecNumber>
    </recommendedName>
</protein>
<organism evidence="11">
    <name type="scientific">candidate division WOR-3 bacterium</name>
    <dbReference type="NCBI Taxonomy" id="2052148"/>
    <lineage>
        <taxon>Bacteria</taxon>
        <taxon>Bacteria division WOR-3</taxon>
    </lineage>
</organism>
<feature type="non-terminal residue" evidence="11">
    <location>
        <position position="118"/>
    </location>
</feature>
<dbReference type="Pfam" id="PF13793">
    <property type="entry name" value="Pribosyltran_N"/>
    <property type="match status" value="1"/>
</dbReference>
<keyword evidence="2" id="KW-0808">Transferase</keyword>
<feature type="domain" description="Ribose-phosphate pyrophosphokinase N-terminal" evidence="10">
    <location>
        <begin position="7"/>
        <end position="118"/>
    </location>
</feature>
<name>A0A7V5HMT8_UNCW3</name>
<dbReference type="AlphaFoldDB" id="A0A7V5HMT8"/>
<evidence type="ECO:0000256" key="2">
    <source>
        <dbReference type="ARBA" id="ARBA00022679"/>
    </source>
</evidence>
<dbReference type="Proteomes" id="UP000886050">
    <property type="component" value="Unassembled WGS sequence"/>
</dbReference>
<keyword evidence="6" id="KW-0418">Kinase</keyword>
<dbReference type="GO" id="GO:0016301">
    <property type="term" value="F:kinase activity"/>
    <property type="evidence" value="ECO:0007669"/>
    <property type="project" value="UniProtKB-KW"/>
</dbReference>
<keyword evidence="8" id="KW-0460">Magnesium</keyword>
<dbReference type="FunFam" id="3.40.50.2020:FF:000007">
    <property type="entry name" value="Ribose-phosphate pyrophosphokinase"/>
    <property type="match status" value="1"/>
</dbReference>
<dbReference type="GO" id="GO:0006015">
    <property type="term" value="P:5-phosphoribose 1-diphosphate biosynthetic process"/>
    <property type="evidence" value="ECO:0007669"/>
    <property type="project" value="TreeGrafter"/>
</dbReference>
<gene>
    <name evidence="11" type="ORF">ENL43_02130</name>
</gene>
<evidence type="ECO:0000256" key="3">
    <source>
        <dbReference type="ARBA" id="ARBA00022723"/>
    </source>
</evidence>
<evidence type="ECO:0000256" key="9">
    <source>
        <dbReference type="ARBA" id="ARBA00049535"/>
    </source>
</evidence>
<dbReference type="GO" id="GO:0000287">
    <property type="term" value="F:magnesium ion binding"/>
    <property type="evidence" value="ECO:0007669"/>
    <property type="project" value="InterPro"/>
</dbReference>
<dbReference type="GO" id="GO:0005737">
    <property type="term" value="C:cytoplasm"/>
    <property type="evidence" value="ECO:0007669"/>
    <property type="project" value="TreeGrafter"/>
</dbReference>
<comment type="catalytic activity">
    <reaction evidence="9">
        <text>D-ribose 5-phosphate + ATP = 5-phospho-alpha-D-ribose 1-diphosphate + AMP + H(+)</text>
        <dbReference type="Rhea" id="RHEA:15609"/>
        <dbReference type="ChEBI" id="CHEBI:15378"/>
        <dbReference type="ChEBI" id="CHEBI:30616"/>
        <dbReference type="ChEBI" id="CHEBI:58017"/>
        <dbReference type="ChEBI" id="CHEBI:78346"/>
        <dbReference type="ChEBI" id="CHEBI:456215"/>
        <dbReference type="EC" id="2.7.6.1"/>
    </reaction>
</comment>
<keyword evidence="5" id="KW-0547">Nucleotide-binding</keyword>